<evidence type="ECO:0000313" key="2">
    <source>
        <dbReference type="Proteomes" id="UP001238496"/>
    </source>
</evidence>
<protein>
    <submittedName>
        <fullName evidence="1">Uncharacterized protein</fullName>
    </submittedName>
</protein>
<name>A0ABU0GDT0_9HYPH</name>
<dbReference type="RefSeq" id="WP_307377517.1">
    <property type="nucleotide sequence ID" value="NZ_JAUSUW010000022.1"/>
</dbReference>
<organism evidence="1 2">
    <name type="scientific">Peteryoungia aggregata LMG 23059</name>
    <dbReference type="NCBI Taxonomy" id="1368425"/>
    <lineage>
        <taxon>Bacteria</taxon>
        <taxon>Pseudomonadati</taxon>
        <taxon>Pseudomonadota</taxon>
        <taxon>Alphaproteobacteria</taxon>
        <taxon>Hyphomicrobiales</taxon>
        <taxon>Rhizobiaceae</taxon>
        <taxon>Peteryoungia</taxon>
    </lineage>
</organism>
<sequence length="79" mass="9000">MLSTAVFATEQDDINPELHWIKRWRELRQEAAPFAVHRNRFDVSATDTAETSFLLQAVKAAGLKHVTRYAAVIRVSEMS</sequence>
<evidence type="ECO:0000313" key="1">
    <source>
        <dbReference type="EMBL" id="MDQ0423512.1"/>
    </source>
</evidence>
<comment type="caution">
    <text evidence="1">The sequence shown here is derived from an EMBL/GenBank/DDBJ whole genome shotgun (WGS) entry which is preliminary data.</text>
</comment>
<proteinExistence type="predicted"/>
<reference evidence="1 2" key="1">
    <citation type="submission" date="2023-07" db="EMBL/GenBank/DDBJ databases">
        <title>Genomic Encyclopedia of Type Strains, Phase IV (KMG-IV): sequencing the most valuable type-strain genomes for metagenomic binning, comparative biology and taxonomic classification.</title>
        <authorList>
            <person name="Goeker M."/>
        </authorList>
    </citation>
    <scope>NUCLEOTIDE SEQUENCE [LARGE SCALE GENOMIC DNA]</scope>
    <source>
        <strain evidence="1 2">DSM 1111</strain>
    </source>
</reference>
<keyword evidence="2" id="KW-1185">Reference proteome</keyword>
<gene>
    <name evidence="1" type="ORF">J2045_004564</name>
</gene>
<accession>A0ABU0GDT0</accession>
<dbReference type="EMBL" id="JAUSUW010000022">
    <property type="protein sequence ID" value="MDQ0423512.1"/>
    <property type="molecule type" value="Genomic_DNA"/>
</dbReference>
<dbReference type="Proteomes" id="UP001238496">
    <property type="component" value="Unassembled WGS sequence"/>
</dbReference>